<dbReference type="AlphaFoldDB" id="A0A3D8WU00"/>
<gene>
    <name evidence="6" type="ORF">C3744_28975</name>
</gene>
<dbReference type="SUPFAM" id="SSF46785">
    <property type="entry name" value="Winged helix' DNA-binding domain"/>
    <property type="match status" value="1"/>
</dbReference>
<evidence type="ECO:0000256" key="3">
    <source>
        <dbReference type="ARBA" id="ARBA00023163"/>
    </source>
</evidence>
<dbReference type="InterPro" id="IPR036388">
    <property type="entry name" value="WH-like_DNA-bd_sf"/>
</dbReference>
<dbReference type="PROSITE" id="PS51078">
    <property type="entry name" value="ICLR_ED"/>
    <property type="match status" value="1"/>
</dbReference>
<evidence type="ECO:0000259" key="5">
    <source>
        <dbReference type="PROSITE" id="PS51078"/>
    </source>
</evidence>
<dbReference type="Pfam" id="PF09339">
    <property type="entry name" value="HTH_IclR"/>
    <property type="match status" value="1"/>
</dbReference>
<accession>A0A3D8WU00</accession>
<dbReference type="SMART" id="SM00346">
    <property type="entry name" value="HTH_ICLR"/>
    <property type="match status" value="1"/>
</dbReference>
<dbReference type="PANTHER" id="PTHR30136:SF24">
    <property type="entry name" value="HTH-TYPE TRANSCRIPTIONAL REPRESSOR ALLR"/>
    <property type="match status" value="1"/>
</dbReference>
<keyword evidence="1" id="KW-0805">Transcription regulation</keyword>
<dbReference type="RefSeq" id="WP_116078895.1">
    <property type="nucleotide sequence ID" value="NZ_CP187631.1"/>
</dbReference>
<dbReference type="GO" id="GO:0045892">
    <property type="term" value="P:negative regulation of DNA-templated transcription"/>
    <property type="evidence" value="ECO:0007669"/>
    <property type="project" value="TreeGrafter"/>
</dbReference>
<evidence type="ECO:0000256" key="2">
    <source>
        <dbReference type="ARBA" id="ARBA00023125"/>
    </source>
</evidence>
<feature type="domain" description="IclR-ED" evidence="5">
    <location>
        <begin position="67"/>
        <end position="245"/>
    </location>
</feature>
<evidence type="ECO:0000256" key="1">
    <source>
        <dbReference type="ARBA" id="ARBA00023015"/>
    </source>
</evidence>
<sequence length="249" mass="27801">MVQSIDRAVDIIQILDSCDKKDYWSISEITDRTSLPISTVHRLLNSLMKNGLVSQIPETKHYTLGPIWMEVGLRQLERVDFRIVAKESMERLAYEVEESVYLSVLNGTYSTIIERIDSPLKVRVIDNLGERIPLHIGAPNKIMLSQMNSDESHQLINEYPFLTPEQKQTFSKQLVDIRNQGYAVSYGEKTEGTASIAAPIIGFSNKVVGALSVGVTSNSINQDRLDTLIDSVKEAASEISTKIGRTSTV</sequence>
<feature type="domain" description="HTH iclR-type" evidence="4">
    <location>
        <begin position="2"/>
        <end position="66"/>
    </location>
</feature>
<dbReference type="EMBL" id="PQWM01000067">
    <property type="protein sequence ID" value="RDZ06456.1"/>
    <property type="molecule type" value="Genomic_DNA"/>
</dbReference>
<dbReference type="InterPro" id="IPR050707">
    <property type="entry name" value="HTH_MetabolicPath_Reg"/>
</dbReference>
<dbReference type="PROSITE" id="PS51077">
    <property type="entry name" value="HTH_ICLR"/>
    <property type="match status" value="1"/>
</dbReference>
<keyword evidence="3" id="KW-0804">Transcription</keyword>
<name>A0A3D8WU00_PRIMG</name>
<dbReference type="InterPro" id="IPR029016">
    <property type="entry name" value="GAF-like_dom_sf"/>
</dbReference>
<dbReference type="Gene3D" id="1.10.10.10">
    <property type="entry name" value="Winged helix-like DNA-binding domain superfamily/Winged helix DNA-binding domain"/>
    <property type="match status" value="1"/>
</dbReference>
<proteinExistence type="predicted"/>
<dbReference type="Proteomes" id="UP000256519">
    <property type="component" value="Unassembled WGS sequence"/>
</dbReference>
<evidence type="ECO:0000313" key="6">
    <source>
        <dbReference type="EMBL" id="RDZ06456.1"/>
    </source>
</evidence>
<organism evidence="6 7">
    <name type="scientific">Priestia megaterium</name>
    <name type="common">Bacillus megaterium</name>
    <dbReference type="NCBI Taxonomy" id="1404"/>
    <lineage>
        <taxon>Bacteria</taxon>
        <taxon>Bacillati</taxon>
        <taxon>Bacillota</taxon>
        <taxon>Bacilli</taxon>
        <taxon>Bacillales</taxon>
        <taxon>Bacillaceae</taxon>
        <taxon>Priestia</taxon>
    </lineage>
</organism>
<comment type="caution">
    <text evidence="6">The sequence shown here is derived from an EMBL/GenBank/DDBJ whole genome shotgun (WGS) entry which is preliminary data.</text>
</comment>
<dbReference type="PANTHER" id="PTHR30136">
    <property type="entry name" value="HELIX-TURN-HELIX TRANSCRIPTIONAL REGULATOR, ICLR FAMILY"/>
    <property type="match status" value="1"/>
</dbReference>
<dbReference type="Gene3D" id="3.30.450.40">
    <property type="match status" value="1"/>
</dbReference>
<dbReference type="InterPro" id="IPR014757">
    <property type="entry name" value="Tscrpt_reg_IclR_C"/>
</dbReference>
<dbReference type="GO" id="GO:0003677">
    <property type="term" value="F:DNA binding"/>
    <property type="evidence" value="ECO:0007669"/>
    <property type="project" value="UniProtKB-KW"/>
</dbReference>
<reference evidence="6 7" key="1">
    <citation type="journal article" date="2018" name="Appl. Environ. Microbiol.">
        <title>Antimicrobial susceptibility testing and tentative epidemiological cut-off values of five Bacillus species relevant for use as animal feed additives or for plant protection.</title>
        <authorList>
            <person name="Agerso Y."/>
            <person name="Stuer-Lauridsen B."/>
            <person name="Bjerre K."/>
            <person name="Jensen M.G."/>
            <person name="Johansen E."/>
            <person name="Bennedsen M."/>
            <person name="Brockmann E."/>
            <person name="Nielsen B."/>
        </authorList>
    </citation>
    <scope>NUCLEOTIDE SEQUENCE [LARGE SCALE GENOMIC DNA]</scope>
    <source>
        <strain evidence="6 7">CHCC20162</strain>
    </source>
</reference>
<evidence type="ECO:0000313" key="7">
    <source>
        <dbReference type="Proteomes" id="UP000256519"/>
    </source>
</evidence>
<evidence type="ECO:0000259" key="4">
    <source>
        <dbReference type="PROSITE" id="PS51077"/>
    </source>
</evidence>
<dbReference type="Pfam" id="PF01614">
    <property type="entry name" value="IclR_C"/>
    <property type="match status" value="1"/>
</dbReference>
<dbReference type="GO" id="GO:0003700">
    <property type="term" value="F:DNA-binding transcription factor activity"/>
    <property type="evidence" value="ECO:0007669"/>
    <property type="project" value="TreeGrafter"/>
</dbReference>
<dbReference type="InterPro" id="IPR005471">
    <property type="entry name" value="Tscrpt_reg_IclR_N"/>
</dbReference>
<keyword evidence="2" id="KW-0238">DNA-binding</keyword>
<dbReference type="SUPFAM" id="SSF55781">
    <property type="entry name" value="GAF domain-like"/>
    <property type="match status" value="1"/>
</dbReference>
<protein>
    <submittedName>
        <fullName evidence="6">IclR family transcriptional regulator</fullName>
    </submittedName>
</protein>
<dbReference type="InterPro" id="IPR036390">
    <property type="entry name" value="WH_DNA-bd_sf"/>
</dbReference>